<feature type="domain" description="Enoyl reductase (ER)" evidence="3">
    <location>
        <begin position="11"/>
        <end position="332"/>
    </location>
</feature>
<evidence type="ECO:0000259" key="3">
    <source>
        <dbReference type="SMART" id="SM00829"/>
    </source>
</evidence>
<dbReference type="Proteomes" id="UP000567179">
    <property type="component" value="Unassembled WGS sequence"/>
</dbReference>
<dbReference type="NCBIfam" id="TIGR02824">
    <property type="entry name" value="quinone_pig3"/>
    <property type="match status" value="1"/>
</dbReference>
<dbReference type="Pfam" id="PF00107">
    <property type="entry name" value="ADH_zinc_N"/>
    <property type="match status" value="1"/>
</dbReference>
<comment type="caution">
    <text evidence="4">The sequence shown here is derived from an EMBL/GenBank/DDBJ whole genome shotgun (WGS) entry which is preliminary data.</text>
</comment>
<dbReference type="GO" id="GO:0016651">
    <property type="term" value="F:oxidoreductase activity, acting on NAD(P)H"/>
    <property type="evidence" value="ECO:0007669"/>
    <property type="project" value="TreeGrafter"/>
</dbReference>
<dbReference type="InterPro" id="IPR011032">
    <property type="entry name" value="GroES-like_sf"/>
</dbReference>
<evidence type="ECO:0000313" key="4">
    <source>
        <dbReference type="EMBL" id="KAF5315289.1"/>
    </source>
</evidence>
<dbReference type="InterPro" id="IPR036291">
    <property type="entry name" value="NAD(P)-bd_dom_sf"/>
</dbReference>
<keyword evidence="2" id="KW-0560">Oxidoreductase</keyword>
<name>A0A8H5B236_9AGAR</name>
<dbReference type="PANTHER" id="PTHR48106">
    <property type="entry name" value="QUINONE OXIDOREDUCTASE PIG3-RELATED"/>
    <property type="match status" value="1"/>
</dbReference>
<dbReference type="GO" id="GO:0070402">
    <property type="term" value="F:NADPH binding"/>
    <property type="evidence" value="ECO:0007669"/>
    <property type="project" value="TreeGrafter"/>
</dbReference>
<gene>
    <name evidence="4" type="ORF">D9619_007386</name>
</gene>
<sequence>MRAVLIKDEKGPAENFYIGETPTPKPKPTEVLVKIKAFGLNRMDIMQREGKYPPPAGASTILGVEFSGIITELGSSVSGWKVGDEVLGLAAGGAYAEFITVNETHLISKPTHLSWAEAASIPEVFLTAFQALVLVGQVKEKDHVLVHAGVSGVGLAAIQLARVYGAQTVTATTSTQEKINWLLGLPNGATHAANYKTQNFADVVKDVTGGKGANVVIDFVGRTHFNKNIDAMAVDGRMTMLALMSGATVDNVNLGPVLYKRLHIEGSTLRSRTLEYQTVLIARFKKEAFEKITGEKGNGPIKTYIHKVYPWTEVQAAHKEMEANSNSGKIIVEVV</sequence>
<evidence type="ECO:0000313" key="5">
    <source>
        <dbReference type="Proteomes" id="UP000567179"/>
    </source>
</evidence>
<dbReference type="InterPro" id="IPR020843">
    <property type="entry name" value="ER"/>
</dbReference>
<dbReference type="SUPFAM" id="SSF50129">
    <property type="entry name" value="GroES-like"/>
    <property type="match status" value="1"/>
</dbReference>
<dbReference type="PANTHER" id="PTHR48106:SF18">
    <property type="entry name" value="QUINONE OXIDOREDUCTASE PIG3"/>
    <property type="match status" value="1"/>
</dbReference>
<dbReference type="InterPro" id="IPR013154">
    <property type="entry name" value="ADH-like_N"/>
</dbReference>
<evidence type="ECO:0000256" key="1">
    <source>
        <dbReference type="ARBA" id="ARBA00022857"/>
    </source>
</evidence>
<dbReference type="InterPro" id="IPR014189">
    <property type="entry name" value="Quinone_OxRdtase_PIG3"/>
</dbReference>
<dbReference type="CDD" id="cd05276">
    <property type="entry name" value="p53_inducible_oxidoreductase"/>
    <property type="match status" value="1"/>
</dbReference>
<dbReference type="Gene3D" id="3.90.180.10">
    <property type="entry name" value="Medium-chain alcohol dehydrogenases, catalytic domain"/>
    <property type="match status" value="1"/>
</dbReference>
<dbReference type="EMBL" id="JAACJJ010000043">
    <property type="protein sequence ID" value="KAF5315289.1"/>
    <property type="molecule type" value="Genomic_DNA"/>
</dbReference>
<evidence type="ECO:0000256" key="2">
    <source>
        <dbReference type="ARBA" id="ARBA00023002"/>
    </source>
</evidence>
<reference evidence="4 5" key="1">
    <citation type="journal article" date="2020" name="ISME J.">
        <title>Uncovering the hidden diversity of litter-decomposition mechanisms in mushroom-forming fungi.</title>
        <authorList>
            <person name="Floudas D."/>
            <person name="Bentzer J."/>
            <person name="Ahren D."/>
            <person name="Johansson T."/>
            <person name="Persson P."/>
            <person name="Tunlid A."/>
        </authorList>
    </citation>
    <scope>NUCLEOTIDE SEQUENCE [LARGE SCALE GENOMIC DNA]</scope>
    <source>
        <strain evidence="4 5">CBS 101986</strain>
    </source>
</reference>
<keyword evidence="5" id="KW-1185">Reference proteome</keyword>
<dbReference type="AlphaFoldDB" id="A0A8H5B236"/>
<dbReference type="Pfam" id="PF08240">
    <property type="entry name" value="ADH_N"/>
    <property type="match status" value="1"/>
</dbReference>
<dbReference type="SMART" id="SM00829">
    <property type="entry name" value="PKS_ER"/>
    <property type="match status" value="1"/>
</dbReference>
<protein>
    <recommendedName>
        <fullName evidence="3">Enoyl reductase (ER) domain-containing protein</fullName>
    </recommendedName>
</protein>
<organism evidence="4 5">
    <name type="scientific">Psilocybe cf. subviscida</name>
    <dbReference type="NCBI Taxonomy" id="2480587"/>
    <lineage>
        <taxon>Eukaryota</taxon>
        <taxon>Fungi</taxon>
        <taxon>Dikarya</taxon>
        <taxon>Basidiomycota</taxon>
        <taxon>Agaricomycotina</taxon>
        <taxon>Agaricomycetes</taxon>
        <taxon>Agaricomycetidae</taxon>
        <taxon>Agaricales</taxon>
        <taxon>Agaricineae</taxon>
        <taxon>Strophariaceae</taxon>
        <taxon>Psilocybe</taxon>
    </lineage>
</organism>
<dbReference type="SUPFAM" id="SSF51735">
    <property type="entry name" value="NAD(P)-binding Rossmann-fold domains"/>
    <property type="match status" value="1"/>
</dbReference>
<accession>A0A8H5B236</accession>
<dbReference type="Gene3D" id="3.40.50.720">
    <property type="entry name" value="NAD(P)-binding Rossmann-like Domain"/>
    <property type="match status" value="1"/>
</dbReference>
<dbReference type="OrthoDB" id="203908at2759"/>
<keyword evidence="1" id="KW-0521">NADP</keyword>
<proteinExistence type="predicted"/>
<dbReference type="InterPro" id="IPR013149">
    <property type="entry name" value="ADH-like_C"/>
</dbReference>